<dbReference type="Proteomes" id="UP000051757">
    <property type="component" value="Unassembled WGS sequence"/>
</dbReference>
<feature type="domain" description="Phage tail collar" evidence="1">
    <location>
        <begin position="7"/>
        <end position="63"/>
    </location>
</feature>
<dbReference type="EMBL" id="LLXV01000079">
    <property type="protein sequence ID" value="KRG47477.1"/>
    <property type="molecule type" value="Genomic_DNA"/>
</dbReference>
<dbReference type="InterPro" id="IPR011083">
    <property type="entry name" value="Phage_tail_collar_dom"/>
</dbReference>
<evidence type="ECO:0000259" key="1">
    <source>
        <dbReference type="Pfam" id="PF07484"/>
    </source>
</evidence>
<organism evidence="2 3">
    <name type="scientific">Stenotrophomonas beteli</name>
    <dbReference type="NCBI Taxonomy" id="3384461"/>
    <lineage>
        <taxon>Bacteria</taxon>
        <taxon>Pseudomonadati</taxon>
        <taxon>Pseudomonadota</taxon>
        <taxon>Gammaproteobacteria</taxon>
        <taxon>Lysobacterales</taxon>
        <taxon>Lysobacteraceae</taxon>
        <taxon>Stenotrophomonas</taxon>
        <taxon>Stenotrophomonas maltophilia group</taxon>
    </lineage>
</organism>
<reference evidence="2 3" key="1">
    <citation type="journal article" date="2016" name="Front. Microbiol.">
        <title>Genome Sequence of Type Strains of Genus Stenotrophomonas.</title>
        <authorList>
            <person name="Patil P.P."/>
            <person name="Midha S."/>
            <person name="Kumar S."/>
            <person name="Patil P.B."/>
        </authorList>
    </citation>
    <scope>NUCLEOTIDE SEQUENCE [LARGE SCALE GENOMIC DNA]</scope>
    <source>
        <strain evidence="2 3">LMG 978</strain>
    </source>
</reference>
<comment type="caution">
    <text evidence="2">The sequence shown here is derived from an EMBL/GenBank/DDBJ whole genome shotgun (WGS) entry which is preliminary data.</text>
</comment>
<dbReference type="Gene3D" id="3.90.1340.10">
    <property type="entry name" value="Phage tail collar domain"/>
    <property type="match status" value="1"/>
</dbReference>
<dbReference type="AlphaFoldDB" id="A0A0R0AQQ8"/>
<protein>
    <submittedName>
        <fullName evidence="2">Phage tail protein</fullName>
    </submittedName>
</protein>
<proteinExistence type="predicted"/>
<gene>
    <name evidence="2" type="ORF">ARC23_18910</name>
</gene>
<dbReference type="SUPFAM" id="SSF88874">
    <property type="entry name" value="Receptor-binding domain of short tail fibre protein gp12"/>
    <property type="match status" value="1"/>
</dbReference>
<sequence>MSQPFVGEVRLFPYNFAPVGWFDCDGRLLPISGYEALFTLIGTTYGGDGVSTFGLPNLCGRVPVHQGTGVGLGSYVLGQAAGSESVTLTPGQLPAHTHAFNAVNSAASSPAPGPALQLGAVSGDTLYTDSITGLGSGNLASASVSAVGGSQPHDNTMPSLVARYCIAWAGVFPSQG</sequence>
<accession>A0A0R0AQQ8</accession>
<keyword evidence="3" id="KW-1185">Reference proteome</keyword>
<evidence type="ECO:0000313" key="2">
    <source>
        <dbReference type="EMBL" id="KRG47477.1"/>
    </source>
</evidence>
<evidence type="ECO:0000313" key="3">
    <source>
        <dbReference type="Proteomes" id="UP000051757"/>
    </source>
</evidence>
<dbReference type="Pfam" id="PF07484">
    <property type="entry name" value="Collar"/>
    <property type="match status" value="1"/>
</dbReference>
<name>A0A0R0AQQ8_9GAMM</name>
<dbReference type="InterPro" id="IPR037053">
    <property type="entry name" value="Phage_tail_collar_dom_sf"/>
</dbReference>
<dbReference type="OrthoDB" id="9810174at2"/>